<keyword evidence="1" id="KW-1133">Transmembrane helix</keyword>
<proteinExistence type="predicted"/>
<name>A0A1G7UGQ0_9HYPH</name>
<feature type="transmembrane region" description="Helical" evidence="1">
    <location>
        <begin position="55"/>
        <end position="74"/>
    </location>
</feature>
<dbReference type="OrthoDB" id="7950681at2"/>
<evidence type="ECO:0008006" key="4">
    <source>
        <dbReference type="Google" id="ProtNLM"/>
    </source>
</evidence>
<organism evidence="2 3">
    <name type="scientific">Pelagibacterium luteolum</name>
    <dbReference type="NCBI Taxonomy" id="440168"/>
    <lineage>
        <taxon>Bacteria</taxon>
        <taxon>Pseudomonadati</taxon>
        <taxon>Pseudomonadota</taxon>
        <taxon>Alphaproteobacteria</taxon>
        <taxon>Hyphomicrobiales</taxon>
        <taxon>Devosiaceae</taxon>
        <taxon>Pelagibacterium</taxon>
    </lineage>
</organism>
<dbReference type="AlphaFoldDB" id="A0A1G7UGQ0"/>
<reference evidence="2 3" key="1">
    <citation type="submission" date="2016-10" db="EMBL/GenBank/DDBJ databases">
        <authorList>
            <person name="de Groot N.N."/>
        </authorList>
    </citation>
    <scope>NUCLEOTIDE SEQUENCE [LARGE SCALE GENOMIC DNA]</scope>
    <source>
        <strain evidence="2 3">CGMCC 1.10267</strain>
    </source>
</reference>
<accession>A0A1G7UGQ0</accession>
<feature type="transmembrane region" description="Helical" evidence="1">
    <location>
        <begin position="6"/>
        <end position="26"/>
    </location>
</feature>
<dbReference type="Proteomes" id="UP000199495">
    <property type="component" value="Unassembled WGS sequence"/>
</dbReference>
<keyword evidence="3" id="KW-1185">Reference proteome</keyword>
<feature type="transmembrane region" description="Helical" evidence="1">
    <location>
        <begin position="122"/>
        <end position="139"/>
    </location>
</feature>
<feature type="transmembrane region" description="Helical" evidence="1">
    <location>
        <begin position="80"/>
        <end position="101"/>
    </location>
</feature>
<dbReference type="RefSeq" id="WP_090593925.1">
    <property type="nucleotide sequence ID" value="NZ_FNCS01000003.1"/>
</dbReference>
<evidence type="ECO:0000313" key="3">
    <source>
        <dbReference type="Proteomes" id="UP000199495"/>
    </source>
</evidence>
<sequence>MDVFINILIFLHIFGLVLGMGSGMAMSGVRRAMAGSADATAFDGLISILGRNGHVGLAVLWITGPLVVWLKYGGVSGLDFWFWIKIVFVVILSAALGIGAVNFRKGRAGDVRAAAIAKRASAVTGISGLIVIFAAVFAFN</sequence>
<evidence type="ECO:0000256" key="1">
    <source>
        <dbReference type="SAM" id="Phobius"/>
    </source>
</evidence>
<keyword evidence="1" id="KW-0812">Transmembrane</keyword>
<dbReference type="EMBL" id="FNCS01000003">
    <property type="protein sequence ID" value="SDG46683.1"/>
    <property type="molecule type" value="Genomic_DNA"/>
</dbReference>
<evidence type="ECO:0000313" key="2">
    <source>
        <dbReference type="EMBL" id="SDG46683.1"/>
    </source>
</evidence>
<protein>
    <recommendedName>
        <fullName evidence="4">DUF2269 family protein</fullName>
    </recommendedName>
</protein>
<keyword evidence="1" id="KW-0472">Membrane</keyword>
<gene>
    <name evidence="2" type="ORF">SAMN04487974_10357</name>
</gene>
<dbReference type="STRING" id="440168.SAMN04487974_10357"/>